<name>A0ABU3LJK6_9FLAO</name>
<organism evidence="2 3">
    <name type="scientific">Asprobacillus argus</name>
    <dbReference type="NCBI Taxonomy" id="3076534"/>
    <lineage>
        <taxon>Bacteria</taxon>
        <taxon>Pseudomonadati</taxon>
        <taxon>Bacteroidota</taxon>
        <taxon>Flavobacteriia</taxon>
        <taxon>Flavobacteriales</taxon>
        <taxon>Flavobacteriaceae</taxon>
        <taxon>Asprobacillus</taxon>
    </lineage>
</organism>
<accession>A0ABU3LJK6</accession>
<keyword evidence="1" id="KW-1133">Transmembrane helix</keyword>
<feature type="transmembrane region" description="Helical" evidence="1">
    <location>
        <begin position="7"/>
        <end position="25"/>
    </location>
</feature>
<dbReference type="RefSeq" id="WP_349242501.1">
    <property type="nucleotide sequence ID" value="NZ_JAVTTO010000005.1"/>
</dbReference>
<comment type="caution">
    <text evidence="2">The sequence shown here is derived from an EMBL/GenBank/DDBJ whole genome shotgun (WGS) entry which is preliminary data.</text>
</comment>
<protein>
    <recommendedName>
        <fullName evidence="4">DUF4405 domain-containing protein</fullName>
    </recommendedName>
</protein>
<evidence type="ECO:0008006" key="4">
    <source>
        <dbReference type="Google" id="ProtNLM"/>
    </source>
</evidence>
<gene>
    <name evidence="2" type="ORF">RQM59_12690</name>
</gene>
<evidence type="ECO:0000256" key="1">
    <source>
        <dbReference type="SAM" id="Phobius"/>
    </source>
</evidence>
<feature type="transmembrane region" description="Helical" evidence="1">
    <location>
        <begin position="75"/>
        <end position="94"/>
    </location>
</feature>
<keyword evidence="3" id="KW-1185">Reference proteome</keyword>
<feature type="transmembrane region" description="Helical" evidence="1">
    <location>
        <begin position="106"/>
        <end position="126"/>
    </location>
</feature>
<sequence>MLGKIHFYLGISIVIIFILTGQYMHHNYDHLKGMEQMNRALFRAGHLYILLFGLIHIALGSYFRRIKNVIFRKIQWLGSVILFIASFLVIYGFFTELPTEHIERPLTRMSLYLVLLGISIHGLVSLKKD</sequence>
<reference evidence="2 3" key="1">
    <citation type="submission" date="2023-09" db="EMBL/GenBank/DDBJ databases">
        <title>Novel taxa isolated from Blanes Bay.</title>
        <authorList>
            <person name="Rey-Velasco X."/>
            <person name="Lucena T."/>
        </authorList>
    </citation>
    <scope>NUCLEOTIDE SEQUENCE [LARGE SCALE GENOMIC DNA]</scope>
    <source>
        <strain evidence="2 3">S356</strain>
    </source>
</reference>
<proteinExistence type="predicted"/>
<keyword evidence="1" id="KW-0812">Transmembrane</keyword>
<dbReference type="Proteomes" id="UP001257277">
    <property type="component" value="Unassembled WGS sequence"/>
</dbReference>
<dbReference type="EMBL" id="JAVTTO010000005">
    <property type="protein sequence ID" value="MDT7833247.1"/>
    <property type="molecule type" value="Genomic_DNA"/>
</dbReference>
<feature type="transmembrane region" description="Helical" evidence="1">
    <location>
        <begin position="45"/>
        <end position="63"/>
    </location>
</feature>
<keyword evidence="1" id="KW-0472">Membrane</keyword>
<evidence type="ECO:0000313" key="2">
    <source>
        <dbReference type="EMBL" id="MDT7833247.1"/>
    </source>
</evidence>
<evidence type="ECO:0000313" key="3">
    <source>
        <dbReference type="Proteomes" id="UP001257277"/>
    </source>
</evidence>